<protein>
    <recommendedName>
        <fullName evidence="3">Tetracycline repressor TetR C-terminal domain-containing protein</fullName>
    </recommendedName>
</protein>
<dbReference type="Proteomes" id="UP001501845">
    <property type="component" value="Unassembled WGS sequence"/>
</dbReference>
<evidence type="ECO:0008006" key="3">
    <source>
        <dbReference type="Google" id="ProtNLM"/>
    </source>
</evidence>
<evidence type="ECO:0000313" key="1">
    <source>
        <dbReference type="EMBL" id="GAA4136933.1"/>
    </source>
</evidence>
<organism evidence="1 2">
    <name type="scientific">Streptomyces tunisiensis</name>
    <dbReference type="NCBI Taxonomy" id="948699"/>
    <lineage>
        <taxon>Bacteria</taxon>
        <taxon>Bacillati</taxon>
        <taxon>Actinomycetota</taxon>
        <taxon>Actinomycetes</taxon>
        <taxon>Kitasatosporales</taxon>
        <taxon>Streptomycetaceae</taxon>
        <taxon>Streptomyces</taxon>
    </lineage>
</organism>
<dbReference type="Gene3D" id="1.10.357.10">
    <property type="entry name" value="Tetracycline Repressor, domain 2"/>
    <property type="match status" value="1"/>
</dbReference>
<comment type="caution">
    <text evidence="1">The sequence shown here is derived from an EMBL/GenBank/DDBJ whole genome shotgun (WGS) entry which is preliminary data.</text>
</comment>
<dbReference type="SUPFAM" id="SSF48498">
    <property type="entry name" value="Tetracyclin repressor-like, C-terminal domain"/>
    <property type="match status" value="1"/>
</dbReference>
<dbReference type="InterPro" id="IPR036271">
    <property type="entry name" value="Tet_transcr_reg_TetR-rel_C_sf"/>
</dbReference>
<gene>
    <name evidence="1" type="ORF">GCM10022285_32390</name>
</gene>
<dbReference type="EMBL" id="BAABBU010000015">
    <property type="protein sequence ID" value="GAA4136933.1"/>
    <property type="molecule type" value="Genomic_DNA"/>
</dbReference>
<sequence>MLQALRAAGLPDEEIPAHYHRLAVLLVALVSSDAGIATLTPEEREQGLELFRVAVLGADPERFPALAHFAREVHPLSADRRAAFEAVLAAHLDRIEAAAAQGRLDGGRSRCAEMPGRGHS</sequence>
<reference evidence="2" key="1">
    <citation type="journal article" date="2019" name="Int. J. Syst. Evol. Microbiol.">
        <title>The Global Catalogue of Microorganisms (GCM) 10K type strain sequencing project: providing services to taxonomists for standard genome sequencing and annotation.</title>
        <authorList>
            <consortium name="The Broad Institute Genomics Platform"/>
            <consortium name="The Broad Institute Genome Sequencing Center for Infectious Disease"/>
            <person name="Wu L."/>
            <person name="Ma J."/>
        </authorList>
    </citation>
    <scope>NUCLEOTIDE SEQUENCE [LARGE SCALE GENOMIC DNA]</scope>
    <source>
        <strain evidence="2">JCM 17589</strain>
    </source>
</reference>
<keyword evidence="2" id="KW-1185">Reference proteome</keyword>
<evidence type="ECO:0000313" key="2">
    <source>
        <dbReference type="Proteomes" id="UP001501845"/>
    </source>
</evidence>
<accession>A0ABP7YJ03</accession>
<name>A0ABP7YJ03_9ACTN</name>
<proteinExistence type="predicted"/>